<dbReference type="AlphaFoldDB" id="A0A9N9BJ43"/>
<dbReference type="GO" id="GO:0004372">
    <property type="term" value="F:glycine hydroxymethyltransferase activity"/>
    <property type="evidence" value="ECO:0007669"/>
    <property type="project" value="TreeGrafter"/>
</dbReference>
<dbReference type="PANTHER" id="PTHR11680:SF35">
    <property type="entry name" value="SERINE HYDROXYMETHYLTRANSFERASE 1"/>
    <property type="match status" value="1"/>
</dbReference>
<proteinExistence type="predicted"/>
<evidence type="ECO:0000313" key="4">
    <source>
        <dbReference type="EMBL" id="CAG8569800.1"/>
    </source>
</evidence>
<dbReference type="Proteomes" id="UP000789342">
    <property type="component" value="Unassembled WGS sequence"/>
</dbReference>
<dbReference type="GO" id="GO:0019264">
    <property type="term" value="P:glycine biosynthetic process from serine"/>
    <property type="evidence" value="ECO:0007669"/>
    <property type="project" value="TreeGrafter"/>
</dbReference>
<dbReference type="InterPro" id="IPR015422">
    <property type="entry name" value="PyrdxlP-dep_Trfase_small"/>
</dbReference>
<dbReference type="OrthoDB" id="10265628at2759"/>
<dbReference type="GO" id="GO:0005739">
    <property type="term" value="C:mitochondrion"/>
    <property type="evidence" value="ECO:0007669"/>
    <property type="project" value="TreeGrafter"/>
</dbReference>
<feature type="non-terminal residue" evidence="4">
    <location>
        <position position="1"/>
    </location>
</feature>
<dbReference type="GO" id="GO:0046653">
    <property type="term" value="P:tetrahydrofolate metabolic process"/>
    <property type="evidence" value="ECO:0007669"/>
    <property type="project" value="TreeGrafter"/>
</dbReference>
<dbReference type="GO" id="GO:0030170">
    <property type="term" value="F:pyridoxal phosphate binding"/>
    <property type="evidence" value="ECO:0007669"/>
    <property type="project" value="TreeGrafter"/>
</dbReference>
<organism evidence="4 5">
    <name type="scientific">Acaulospora morrowiae</name>
    <dbReference type="NCBI Taxonomy" id="94023"/>
    <lineage>
        <taxon>Eukaryota</taxon>
        <taxon>Fungi</taxon>
        <taxon>Fungi incertae sedis</taxon>
        <taxon>Mucoromycota</taxon>
        <taxon>Glomeromycotina</taxon>
        <taxon>Glomeromycetes</taxon>
        <taxon>Diversisporales</taxon>
        <taxon>Acaulosporaceae</taxon>
        <taxon>Acaulospora</taxon>
    </lineage>
</organism>
<dbReference type="SUPFAM" id="SSF53383">
    <property type="entry name" value="PLP-dependent transferases"/>
    <property type="match status" value="1"/>
</dbReference>
<sequence length="112" mass="12290">VDRFTSSITINKNSIHGDVNMVAPGGVRIGTPALTSRSFKEEDFLKVAEFLHRAVQIALRVQEKAGSKMMKDFVMACQDVEEISTLKNEVEVFATGFPMPGFDPSNLTPTEA</sequence>
<name>A0A9N9BJ43_9GLOM</name>
<accession>A0A9N9BJ43</accession>
<comment type="cofactor">
    <cofactor evidence="1">
        <name>pyridoxal 5'-phosphate</name>
        <dbReference type="ChEBI" id="CHEBI:597326"/>
    </cofactor>
</comment>
<dbReference type="InterPro" id="IPR015424">
    <property type="entry name" value="PyrdxlP-dep_Trfase"/>
</dbReference>
<evidence type="ECO:0000256" key="1">
    <source>
        <dbReference type="ARBA" id="ARBA00001933"/>
    </source>
</evidence>
<evidence type="ECO:0000313" key="5">
    <source>
        <dbReference type="Proteomes" id="UP000789342"/>
    </source>
</evidence>
<evidence type="ECO:0000259" key="3">
    <source>
        <dbReference type="Pfam" id="PF00464"/>
    </source>
</evidence>
<dbReference type="InterPro" id="IPR049943">
    <property type="entry name" value="Ser_HO-MeTrfase-like"/>
</dbReference>
<comment type="caution">
    <text evidence="4">The sequence shown here is derived from an EMBL/GenBank/DDBJ whole genome shotgun (WGS) entry which is preliminary data.</text>
</comment>
<feature type="domain" description="Serine hydroxymethyltransferase-like" evidence="3">
    <location>
        <begin position="7"/>
        <end position="50"/>
    </location>
</feature>
<dbReference type="Pfam" id="PF00464">
    <property type="entry name" value="SHMT"/>
    <property type="match status" value="1"/>
</dbReference>
<keyword evidence="2" id="KW-0663">Pyridoxal phosphate</keyword>
<dbReference type="Gene3D" id="3.90.1150.10">
    <property type="entry name" value="Aspartate Aminotransferase, domain 1"/>
    <property type="match status" value="1"/>
</dbReference>
<dbReference type="PANTHER" id="PTHR11680">
    <property type="entry name" value="SERINE HYDROXYMETHYLTRANSFERASE"/>
    <property type="match status" value="1"/>
</dbReference>
<dbReference type="InterPro" id="IPR039429">
    <property type="entry name" value="SHMT-like_dom"/>
</dbReference>
<keyword evidence="5" id="KW-1185">Reference proteome</keyword>
<reference evidence="4" key="1">
    <citation type="submission" date="2021-06" db="EMBL/GenBank/DDBJ databases">
        <authorList>
            <person name="Kallberg Y."/>
            <person name="Tangrot J."/>
            <person name="Rosling A."/>
        </authorList>
    </citation>
    <scope>NUCLEOTIDE SEQUENCE</scope>
    <source>
        <strain evidence="4">CL551</strain>
    </source>
</reference>
<gene>
    <name evidence="4" type="ORF">AMORRO_LOCUS6410</name>
</gene>
<evidence type="ECO:0000256" key="2">
    <source>
        <dbReference type="ARBA" id="ARBA00022898"/>
    </source>
</evidence>
<dbReference type="EMBL" id="CAJVPV010004265">
    <property type="protein sequence ID" value="CAG8569800.1"/>
    <property type="molecule type" value="Genomic_DNA"/>
</dbReference>
<protein>
    <submittedName>
        <fullName evidence="4">5598_t:CDS:1</fullName>
    </submittedName>
</protein>